<evidence type="ECO:0000256" key="1">
    <source>
        <dbReference type="ARBA" id="ARBA00022737"/>
    </source>
</evidence>
<evidence type="ECO:0000313" key="5">
    <source>
        <dbReference type="Proteomes" id="UP000252081"/>
    </source>
</evidence>
<dbReference type="PANTHER" id="PTHR44943:SF11">
    <property type="entry name" value="CELLULOSE SYNTHASE OPERON PROTEIN C"/>
    <property type="match status" value="1"/>
</dbReference>
<sequence length="207" mass="23739">MEFLKQFTVFAMLGLSVFEVNAQTNTALQKAFQNSYNEESKKNYTEAISDVMPFYTENNYEINLRIGWLYYLAKNYTASQNYYNRAINARPNAVEAKFGLIKPLSLSGNWEKVLEQYNNILKIDPQNTQANYWAGIIIYNRKQYAAASKYFAKVVALYPFDYDGNHMLGWSLLFSGRKFEAKGSFERALLIKPGDTSSTDGLNRAAK</sequence>
<dbReference type="SUPFAM" id="SSF48452">
    <property type="entry name" value="TPR-like"/>
    <property type="match status" value="1"/>
</dbReference>
<evidence type="ECO:0000256" key="2">
    <source>
        <dbReference type="ARBA" id="ARBA00022803"/>
    </source>
</evidence>
<dbReference type="Gene3D" id="1.25.40.10">
    <property type="entry name" value="Tetratricopeptide repeat domain"/>
    <property type="match status" value="1"/>
</dbReference>
<dbReference type="InterPro" id="IPR011990">
    <property type="entry name" value="TPR-like_helical_dom_sf"/>
</dbReference>
<feature type="repeat" description="TPR" evidence="3">
    <location>
        <begin position="60"/>
        <end position="93"/>
    </location>
</feature>
<keyword evidence="1" id="KW-0677">Repeat</keyword>
<accession>A0A366L093</accession>
<dbReference type="SMART" id="SM00028">
    <property type="entry name" value="TPR"/>
    <property type="match status" value="4"/>
</dbReference>
<evidence type="ECO:0000313" key="4">
    <source>
        <dbReference type="EMBL" id="RBQ06913.1"/>
    </source>
</evidence>
<dbReference type="AlphaFoldDB" id="A0A366L093"/>
<dbReference type="InterPro" id="IPR051685">
    <property type="entry name" value="Ycf3/AcsC/BcsC/TPR_MFPF"/>
</dbReference>
<dbReference type="PANTHER" id="PTHR44943">
    <property type="entry name" value="CELLULOSE SYNTHASE OPERON PROTEIN C"/>
    <property type="match status" value="1"/>
</dbReference>
<dbReference type="InterPro" id="IPR019734">
    <property type="entry name" value="TPR_rpt"/>
</dbReference>
<keyword evidence="5" id="KW-1185">Reference proteome</keyword>
<proteinExistence type="predicted"/>
<dbReference type="PROSITE" id="PS50005">
    <property type="entry name" value="TPR"/>
    <property type="match status" value="1"/>
</dbReference>
<reference evidence="4 5" key="1">
    <citation type="submission" date="2018-07" db="EMBL/GenBank/DDBJ databases">
        <title>A draft genome of a endophytic bacteria, a new species of Pedobacter.</title>
        <authorList>
            <person name="Zhang Z.D."/>
            <person name="Chen Z.J."/>
        </authorList>
    </citation>
    <scope>NUCLEOTIDE SEQUENCE [LARGE SCALE GENOMIC DNA]</scope>
    <source>
        <strain evidence="4 5">RS10</strain>
    </source>
</reference>
<evidence type="ECO:0000256" key="3">
    <source>
        <dbReference type="PROSITE-ProRule" id="PRU00339"/>
    </source>
</evidence>
<organism evidence="4 5">
    <name type="scientific">Pedobacter miscanthi</name>
    <dbReference type="NCBI Taxonomy" id="2259170"/>
    <lineage>
        <taxon>Bacteria</taxon>
        <taxon>Pseudomonadati</taxon>
        <taxon>Bacteroidota</taxon>
        <taxon>Sphingobacteriia</taxon>
        <taxon>Sphingobacteriales</taxon>
        <taxon>Sphingobacteriaceae</taxon>
        <taxon>Pedobacter</taxon>
    </lineage>
</organism>
<gene>
    <name evidence="4" type="ORF">DRW42_11835</name>
</gene>
<dbReference type="Pfam" id="PF13181">
    <property type="entry name" value="TPR_8"/>
    <property type="match status" value="1"/>
</dbReference>
<dbReference type="RefSeq" id="WP_113949033.1">
    <property type="nucleotide sequence ID" value="NZ_QNQU01000009.1"/>
</dbReference>
<dbReference type="Proteomes" id="UP000252081">
    <property type="component" value="Unassembled WGS sequence"/>
</dbReference>
<comment type="caution">
    <text evidence="4">The sequence shown here is derived from an EMBL/GenBank/DDBJ whole genome shotgun (WGS) entry which is preliminary data.</text>
</comment>
<keyword evidence="2 3" id="KW-0802">TPR repeat</keyword>
<dbReference type="OrthoDB" id="9811837at2"/>
<protein>
    <submittedName>
        <fullName evidence="4">Uncharacterized protein</fullName>
    </submittedName>
</protein>
<dbReference type="Pfam" id="PF13432">
    <property type="entry name" value="TPR_16"/>
    <property type="match status" value="1"/>
</dbReference>
<dbReference type="EMBL" id="QNQU01000009">
    <property type="protein sequence ID" value="RBQ06913.1"/>
    <property type="molecule type" value="Genomic_DNA"/>
</dbReference>
<name>A0A366L093_9SPHI</name>